<feature type="compositionally biased region" description="Low complexity" evidence="5">
    <location>
        <begin position="148"/>
        <end position="175"/>
    </location>
</feature>
<sequence length="234" mass="22522">MGSQWVGRLAAVAGTVAAVALATAAPAWADTAVGINPGNVPTTAEDHDDHGCDIGGGPFASKDVWVFVLPGNHDEVGDFVSVTAVFGANGSLTIPTDGGGIVTDKGTSKAWITTPAGWTLTGATAQITGTADKFNLTHTCPAGGGGNETPTPGPSETPTTPTTTAPGSPGASLTGPAGGSGAGGLPVTGAATVSTAVVGAALVVGGVALLAVRRRKAESHAFAAADTDGDGDRG</sequence>
<evidence type="ECO:0000256" key="2">
    <source>
        <dbReference type="ARBA" id="ARBA00022525"/>
    </source>
</evidence>
<feature type="region of interest" description="Disordered" evidence="5">
    <location>
        <begin position="136"/>
        <end position="180"/>
    </location>
</feature>
<proteinExistence type="predicted"/>
<name>A0A6V8KIQ1_9ACTN</name>
<keyword evidence="3 7" id="KW-0732">Signal</keyword>
<evidence type="ECO:0000256" key="6">
    <source>
        <dbReference type="SAM" id="Phobius"/>
    </source>
</evidence>
<dbReference type="AlphaFoldDB" id="A0A6V8KIQ1"/>
<keyword evidence="6" id="KW-0472">Membrane</keyword>
<feature type="transmembrane region" description="Helical" evidence="6">
    <location>
        <begin position="190"/>
        <end position="212"/>
    </location>
</feature>
<comment type="caution">
    <text evidence="9">The sequence shown here is derived from an EMBL/GenBank/DDBJ whole genome shotgun (WGS) entry which is preliminary data.</text>
</comment>
<evidence type="ECO:0000313" key="10">
    <source>
        <dbReference type="Proteomes" id="UP000482800"/>
    </source>
</evidence>
<keyword evidence="6" id="KW-1133">Transmembrane helix</keyword>
<evidence type="ECO:0000256" key="7">
    <source>
        <dbReference type="SAM" id="SignalP"/>
    </source>
</evidence>
<dbReference type="Pfam" id="PF00746">
    <property type="entry name" value="Gram_pos_anchor"/>
    <property type="match status" value="1"/>
</dbReference>
<keyword evidence="4" id="KW-0572">Peptidoglycan-anchor</keyword>
<organism evidence="9 10">
    <name type="scientific">Phytohabitans houttuyneae</name>
    <dbReference type="NCBI Taxonomy" id="1076126"/>
    <lineage>
        <taxon>Bacteria</taxon>
        <taxon>Bacillati</taxon>
        <taxon>Actinomycetota</taxon>
        <taxon>Actinomycetes</taxon>
        <taxon>Micromonosporales</taxon>
        <taxon>Micromonosporaceae</taxon>
    </lineage>
</organism>
<reference evidence="9 10" key="1">
    <citation type="submission" date="2020-03" db="EMBL/GenBank/DDBJ databases">
        <title>Whole genome shotgun sequence of Phytohabitans houttuyneae NBRC 108639.</title>
        <authorList>
            <person name="Komaki H."/>
            <person name="Tamura T."/>
        </authorList>
    </citation>
    <scope>NUCLEOTIDE SEQUENCE [LARGE SCALE GENOMIC DNA]</scope>
    <source>
        <strain evidence="9 10">NBRC 108639</strain>
    </source>
</reference>
<evidence type="ECO:0000313" key="9">
    <source>
        <dbReference type="EMBL" id="GFJ83300.1"/>
    </source>
</evidence>
<reference evidence="9 10" key="2">
    <citation type="submission" date="2020-03" db="EMBL/GenBank/DDBJ databases">
        <authorList>
            <person name="Ichikawa N."/>
            <person name="Kimura A."/>
            <person name="Kitahashi Y."/>
            <person name="Uohara A."/>
        </authorList>
    </citation>
    <scope>NUCLEOTIDE SEQUENCE [LARGE SCALE GENOMIC DNA]</scope>
    <source>
        <strain evidence="9 10">NBRC 108639</strain>
    </source>
</reference>
<evidence type="ECO:0000256" key="4">
    <source>
        <dbReference type="ARBA" id="ARBA00023088"/>
    </source>
</evidence>
<keyword evidence="6" id="KW-0812">Transmembrane</keyword>
<dbReference type="NCBIfam" id="TIGR01167">
    <property type="entry name" value="LPXTG_anchor"/>
    <property type="match status" value="1"/>
</dbReference>
<evidence type="ECO:0000256" key="3">
    <source>
        <dbReference type="ARBA" id="ARBA00022729"/>
    </source>
</evidence>
<dbReference type="InterPro" id="IPR019931">
    <property type="entry name" value="LPXTG_anchor"/>
</dbReference>
<evidence type="ECO:0000256" key="5">
    <source>
        <dbReference type="SAM" id="MobiDB-lite"/>
    </source>
</evidence>
<protein>
    <recommendedName>
        <fullName evidence="8">Gram-positive cocci surface proteins LPxTG domain-containing protein</fullName>
    </recommendedName>
</protein>
<evidence type="ECO:0000256" key="1">
    <source>
        <dbReference type="ARBA" id="ARBA00022512"/>
    </source>
</evidence>
<feature type="domain" description="Gram-positive cocci surface proteins LPxTG" evidence="8">
    <location>
        <begin position="181"/>
        <end position="218"/>
    </location>
</feature>
<evidence type="ECO:0000259" key="8">
    <source>
        <dbReference type="Pfam" id="PF00746"/>
    </source>
</evidence>
<accession>A0A6V8KIQ1</accession>
<gene>
    <name evidence="9" type="ORF">Phou_074800</name>
</gene>
<dbReference type="RefSeq" id="WP_173065585.1">
    <property type="nucleotide sequence ID" value="NZ_BAABGO010000020.1"/>
</dbReference>
<keyword evidence="2" id="KW-0964">Secreted</keyword>
<feature type="chain" id="PRO_5028890501" description="Gram-positive cocci surface proteins LPxTG domain-containing protein" evidence="7">
    <location>
        <begin position="30"/>
        <end position="234"/>
    </location>
</feature>
<keyword evidence="1" id="KW-0134">Cell wall</keyword>
<dbReference type="Proteomes" id="UP000482800">
    <property type="component" value="Unassembled WGS sequence"/>
</dbReference>
<feature type="signal peptide" evidence="7">
    <location>
        <begin position="1"/>
        <end position="29"/>
    </location>
</feature>
<keyword evidence="10" id="KW-1185">Reference proteome</keyword>
<dbReference type="EMBL" id="BLPF01000003">
    <property type="protein sequence ID" value="GFJ83300.1"/>
    <property type="molecule type" value="Genomic_DNA"/>
</dbReference>